<name>A0A1P8F5F8_9CHLR</name>
<keyword evidence="2" id="KW-1185">Reference proteome</keyword>
<protein>
    <submittedName>
        <fullName evidence="1">Uncharacterized protein</fullName>
    </submittedName>
</protein>
<dbReference type="STRING" id="1839801.Dform_00351"/>
<evidence type="ECO:0000313" key="2">
    <source>
        <dbReference type="Proteomes" id="UP000185934"/>
    </source>
</evidence>
<proteinExistence type="predicted"/>
<dbReference type="AlphaFoldDB" id="A0A1P8F5F8"/>
<evidence type="ECO:0000313" key="1">
    <source>
        <dbReference type="EMBL" id="APV43711.1"/>
    </source>
</evidence>
<gene>
    <name evidence="1" type="ORF">Dform_00351</name>
</gene>
<dbReference type="Proteomes" id="UP000185934">
    <property type="component" value="Chromosome"/>
</dbReference>
<reference evidence="2" key="1">
    <citation type="submission" date="2016-11" db="EMBL/GenBank/DDBJ databases">
        <title>Dehalogenimonas formicexedens sp. nov., a chlorinated alkane respiring bacterium isolated from contaminated groundwater.</title>
        <authorList>
            <person name="Key T.A."/>
            <person name="Bowman K.S."/>
            <person name="Lee I."/>
            <person name="Chun J."/>
            <person name="Albuquerque L."/>
            <person name="da Costa M.S."/>
            <person name="Rainey F.A."/>
            <person name="Moe W.M."/>
        </authorList>
    </citation>
    <scope>NUCLEOTIDE SEQUENCE [LARGE SCALE GENOMIC DNA]</scope>
    <source>
        <strain evidence="2">NSZ-14</strain>
    </source>
</reference>
<dbReference type="EMBL" id="CP018258">
    <property type="protein sequence ID" value="APV43711.1"/>
    <property type="molecule type" value="Genomic_DNA"/>
</dbReference>
<organism evidence="1 2">
    <name type="scientific">Dehalogenimonas formicexedens</name>
    <dbReference type="NCBI Taxonomy" id="1839801"/>
    <lineage>
        <taxon>Bacteria</taxon>
        <taxon>Bacillati</taxon>
        <taxon>Chloroflexota</taxon>
        <taxon>Dehalococcoidia</taxon>
        <taxon>Dehalococcoidales</taxon>
        <taxon>Dehalococcoidaceae</taxon>
        <taxon>Dehalogenimonas</taxon>
    </lineage>
</organism>
<sequence length="80" mass="9538">MTDDRGKEEILAEWFKQIFRCAKMECLNQPVWASPDVINRNNGYTCVLNEFLKQFEAITRFAVQVEQHQVCFFKPRFSVF</sequence>
<dbReference type="KEGG" id="dfo:Dform_00351"/>
<accession>A0A1P8F5F8</accession>